<comment type="caution">
    <text evidence="2">The sequence shown here is derived from an EMBL/GenBank/DDBJ whole genome shotgun (WGS) entry which is preliminary data.</text>
</comment>
<gene>
    <name evidence="2" type="ORF">CRM94_03005</name>
</gene>
<protein>
    <recommendedName>
        <fullName evidence="1">DUF6566 domain-containing protein</fullName>
    </recommendedName>
</protein>
<feature type="domain" description="DUF6566" evidence="1">
    <location>
        <begin position="9"/>
        <end position="76"/>
    </location>
</feature>
<organism evidence="2 3">
    <name type="scientific">Burkholderia gladioli</name>
    <name type="common">Pseudomonas marginata</name>
    <name type="synonym">Phytomonas marginata</name>
    <dbReference type="NCBI Taxonomy" id="28095"/>
    <lineage>
        <taxon>Bacteria</taxon>
        <taxon>Pseudomonadati</taxon>
        <taxon>Pseudomonadota</taxon>
        <taxon>Betaproteobacteria</taxon>
        <taxon>Burkholderiales</taxon>
        <taxon>Burkholderiaceae</taxon>
        <taxon>Burkholderia</taxon>
    </lineage>
</organism>
<dbReference type="InterPro" id="IPR046696">
    <property type="entry name" value="DUF6566"/>
</dbReference>
<dbReference type="AlphaFoldDB" id="A0A2A7SCA8"/>
<proteinExistence type="predicted"/>
<evidence type="ECO:0000259" key="1">
    <source>
        <dbReference type="Pfam" id="PF20204"/>
    </source>
</evidence>
<evidence type="ECO:0000313" key="3">
    <source>
        <dbReference type="Proteomes" id="UP000220629"/>
    </source>
</evidence>
<dbReference type="EMBL" id="PDDY01000001">
    <property type="protein sequence ID" value="PEH41211.1"/>
    <property type="molecule type" value="Genomic_DNA"/>
</dbReference>
<sequence length="82" mass="8836">MNDIDRTVTSDTYRNHVIAVMVVRGPRGAWLPRVSIAHDEAGHGRALPGQDEPEWLSEAEAVRAGLARGREVIDAGEAPPPA</sequence>
<name>A0A2A7SCA8_BURGA</name>
<dbReference type="Pfam" id="PF20204">
    <property type="entry name" value="DUF6566"/>
    <property type="match status" value="1"/>
</dbReference>
<accession>A0A2A7SCA8</accession>
<dbReference type="RefSeq" id="WP_098151483.1">
    <property type="nucleotide sequence ID" value="NZ_CADEVR010000006.1"/>
</dbReference>
<reference evidence="3" key="1">
    <citation type="submission" date="2017-09" db="EMBL/GenBank/DDBJ databases">
        <title>FDA dAtabase for Regulatory Grade micrObial Sequences (FDA-ARGOS): Supporting development and validation of Infectious Disease Dx tests.</title>
        <authorList>
            <person name="Minogue T."/>
            <person name="Wolcott M."/>
            <person name="Wasieloski L."/>
            <person name="Aguilar W."/>
            <person name="Moore D."/>
            <person name="Tallon L."/>
            <person name="Sadzewicz L."/>
            <person name="Ott S."/>
            <person name="Zhao X."/>
            <person name="Nagaraj S."/>
            <person name="Vavikolanu K."/>
            <person name="Aluvathingal J."/>
            <person name="Nadendla S."/>
            <person name="Sichtig H."/>
        </authorList>
    </citation>
    <scope>NUCLEOTIDE SEQUENCE [LARGE SCALE GENOMIC DNA]</scope>
    <source>
        <strain evidence="3">FDAARGOS_390</strain>
    </source>
</reference>
<dbReference type="Proteomes" id="UP000220629">
    <property type="component" value="Unassembled WGS sequence"/>
</dbReference>
<evidence type="ECO:0000313" key="2">
    <source>
        <dbReference type="EMBL" id="PEH41211.1"/>
    </source>
</evidence>